<evidence type="ECO:0000259" key="8">
    <source>
        <dbReference type="Pfam" id="PF00520"/>
    </source>
</evidence>
<keyword evidence="2 7" id="KW-0812">Transmembrane</keyword>
<evidence type="ECO:0000256" key="4">
    <source>
        <dbReference type="ARBA" id="ARBA00022989"/>
    </source>
</evidence>
<dbReference type="EMBL" id="CAJVPQ010000631">
    <property type="protein sequence ID" value="CAG8498060.1"/>
    <property type="molecule type" value="Genomic_DNA"/>
</dbReference>
<evidence type="ECO:0000313" key="10">
    <source>
        <dbReference type="Proteomes" id="UP000789570"/>
    </source>
</evidence>
<dbReference type="OrthoDB" id="2377581at2759"/>
<dbReference type="AlphaFoldDB" id="A0A9N8ZJH9"/>
<dbReference type="InterPro" id="IPR024862">
    <property type="entry name" value="TRPV"/>
</dbReference>
<dbReference type="GO" id="GO:0098703">
    <property type="term" value="P:calcium ion import across plasma membrane"/>
    <property type="evidence" value="ECO:0007669"/>
    <property type="project" value="TreeGrafter"/>
</dbReference>
<reference evidence="9" key="1">
    <citation type="submission" date="2021-06" db="EMBL/GenBank/DDBJ databases">
        <authorList>
            <person name="Kallberg Y."/>
            <person name="Tangrot J."/>
            <person name="Rosling A."/>
        </authorList>
    </citation>
    <scope>NUCLEOTIDE SEQUENCE</scope>
    <source>
        <strain evidence="9">UK204</strain>
    </source>
</reference>
<feature type="transmembrane region" description="Helical" evidence="7">
    <location>
        <begin position="692"/>
        <end position="712"/>
    </location>
</feature>
<proteinExistence type="predicted"/>
<protein>
    <submittedName>
        <fullName evidence="9">883_t:CDS:1</fullName>
    </submittedName>
</protein>
<evidence type="ECO:0000256" key="5">
    <source>
        <dbReference type="ARBA" id="ARBA00023136"/>
    </source>
</evidence>
<dbReference type="Pfam" id="PF00520">
    <property type="entry name" value="Ion_trans"/>
    <property type="match status" value="1"/>
</dbReference>
<comment type="caution">
    <text evidence="9">The sequence shown here is derived from an EMBL/GenBank/DDBJ whole genome shotgun (WGS) entry which is preliminary data.</text>
</comment>
<keyword evidence="10" id="KW-1185">Reference proteome</keyword>
<evidence type="ECO:0000256" key="1">
    <source>
        <dbReference type="ARBA" id="ARBA00004141"/>
    </source>
</evidence>
<keyword evidence="4 7" id="KW-1133">Transmembrane helix</keyword>
<name>A0A9N8ZJH9_9GLOM</name>
<accession>A0A9N8ZJH9</accession>
<keyword evidence="6" id="KW-0175">Coiled coil</keyword>
<keyword evidence="3" id="KW-0677">Repeat</keyword>
<dbReference type="GO" id="GO:0005886">
    <property type="term" value="C:plasma membrane"/>
    <property type="evidence" value="ECO:0007669"/>
    <property type="project" value="TreeGrafter"/>
</dbReference>
<feature type="transmembrane region" description="Helical" evidence="7">
    <location>
        <begin position="627"/>
        <end position="649"/>
    </location>
</feature>
<evidence type="ECO:0000256" key="3">
    <source>
        <dbReference type="ARBA" id="ARBA00022737"/>
    </source>
</evidence>
<feature type="domain" description="Ion transport" evidence="8">
    <location>
        <begin position="629"/>
        <end position="887"/>
    </location>
</feature>
<evidence type="ECO:0000313" key="9">
    <source>
        <dbReference type="EMBL" id="CAG8498060.1"/>
    </source>
</evidence>
<gene>
    <name evidence="9" type="ORF">FCALED_LOCUS3559</name>
</gene>
<feature type="transmembrane region" description="Helical" evidence="7">
    <location>
        <begin position="863"/>
        <end position="888"/>
    </location>
</feature>
<dbReference type="InterPro" id="IPR005821">
    <property type="entry name" value="Ion_trans_dom"/>
</dbReference>
<dbReference type="PANTHER" id="PTHR10582">
    <property type="entry name" value="TRANSIENT RECEPTOR POTENTIAL ION CHANNEL PROTEIN"/>
    <property type="match status" value="1"/>
</dbReference>
<dbReference type="PANTHER" id="PTHR10582:SF2">
    <property type="entry name" value="INACTIVE"/>
    <property type="match status" value="1"/>
</dbReference>
<sequence length="1047" mass="122935">MASTYISPDLNHVGTSHADGYLAIWKVDDNIVEIIDFGKALDKEKERARKAKAAAEHNRKKYADAKDTIDEKLKKEELNKSVSLIGLSNNKLMICDVENPFIQNMETFKEISIRPHPTKESFLRFLPNGDLLLLLFPYIYIYSEASLRNSTNSPCSYISRHYLWGVEEIKIDHKVQMYKRMYFTLEDQNVLLQLNFETMSIENYYNILAITENIVIGSRDCEWKIAVNSEESLIAIHLRSGEGISWIHVFSTKNGLRISSKEGNFNISEMQFITTNDTEILVLFELCVKVTYTMMNPYDLSYEFKRVFEFQIPDEIASYKIVKASSSQCKFMLLTIENQIKMVDFKCIFGEIYDKDPYQVIDSSFKDIKKPCDNLRKGKKLTWQTELKGLKVLKDGYMDHIDFDRDFNLQKHKILSNEDIVLYSDNKIYIFGFNEKTNTIIPRYYHNNFEVFCESENLPLPSITHLNELPFQKFQNKSDLVCEILSSRKNLIEMSDDIIDHAVNQKGIETLEICLNKLYETISADIITNFRFCSLITKYLNKLNIVPYYYSKFLFITCFIPNPYVNKSYLSDRNKLGFATYPTEYNFWMEILRPSDNPFVTLDDKAFYDSWNAEALLNFKWNSFGKFYYFLSWVLFTIFLLSFGIGSTLSPPYMSDDTRNVFLRISIIFGVFHVFHEVRQIIWNWYRYFTDLWNWFDLFAYIVPVFTAIMWLNHEKPSLRLISISNLFLHFKFIIFLRAIDYFGSNFTIIIGVAKRIFSFLLILLLIIIGFAHAFFIILTPKEDYNLIVPSNNDDPNNPWNLVTKYQSVSNGKILSETAFSQQPDSKSNQFTTYKTSLLAMYLFLTGDSSAISSWTYQENPFLTVLLIMFSFLVVVYLMNLFIGLLNLEIEGNRTHFLFVLQKAKVLAEIELFYLFPNQRRWNHWFPDTIFYEIPIEDVQQRLTDISHNPALSKAIYISDKLRELADLKDQSQMTKADCEYLINKMKADYESLLKKTKTDNEGSMNRFMTKDDWNNSKQEFLYEIKNLLIDKSVDEESRKDNQNTLI</sequence>
<organism evidence="9 10">
    <name type="scientific">Funneliformis caledonium</name>
    <dbReference type="NCBI Taxonomy" id="1117310"/>
    <lineage>
        <taxon>Eukaryota</taxon>
        <taxon>Fungi</taxon>
        <taxon>Fungi incertae sedis</taxon>
        <taxon>Mucoromycota</taxon>
        <taxon>Glomeromycotina</taxon>
        <taxon>Glomeromycetes</taxon>
        <taxon>Glomerales</taxon>
        <taxon>Glomeraceae</taxon>
        <taxon>Funneliformis</taxon>
    </lineage>
</organism>
<feature type="transmembrane region" description="Helical" evidence="7">
    <location>
        <begin position="757"/>
        <end position="779"/>
    </location>
</feature>
<dbReference type="Proteomes" id="UP000789570">
    <property type="component" value="Unassembled WGS sequence"/>
</dbReference>
<feature type="coiled-coil region" evidence="6">
    <location>
        <begin position="38"/>
        <end position="65"/>
    </location>
</feature>
<evidence type="ECO:0000256" key="2">
    <source>
        <dbReference type="ARBA" id="ARBA00022692"/>
    </source>
</evidence>
<evidence type="ECO:0000256" key="7">
    <source>
        <dbReference type="SAM" id="Phobius"/>
    </source>
</evidence>
<feature type="transmembrane region" description="Helical" evidence="7">
    <location>
        <begin position="661"/>
        <end position="686"/>
    </location>
</feature>
<dbReference type="GO" id="GO:0005216">
    <property type="term" value="F:monoatomic ion channel activity"/>
    <property type="evidence" value="ECO:0007669"/>
    <property type="project" value="InterPro"/>
</dbReference>
<keyword evidence="5 7" id="KW-0472">Membrane</keyword>
<comment type="subcellular location">
    <subcellularLocation>
        <location evidence="1">Membrane</location>
        <topology evidence="1">Multi-pass membrane protein</topology>
    </subcellularLocation>
</comment>
<evidence type="ECO:0000256" key="6">
    <source>
        <dbReference type="SAM" id="Coils"/>
    </source>
</evidence>